<dbReference type="AlphaFoldDB" id="A0A101SY56"/>
<evidence type="ECO:0000313" key="4">
    <source>
        <dbReference type="EMBL" id="KUN82267.1"/>
    </source>
</evidence>
<feature type="transmembrane region" description="Helical" evidence="2">
    <location>
        <begin position="263"/>
        <end position="281"/>
    </location>
</feature>
<feature type="region of interest" description="Disordered" evidence="1">
    <location>
        <begin position="201"/>
        <end position="248"/>
    </location>
</feature>
<keyword evidence="5" id="KW-1185">Reference proteome</keyword>
<evidence type="ECO:0000256" key="1">
    <source>
        <dbReference type="SAM" id="MobiDB-lite"/>
    </source>
</evidence>
<feature type="signal peptide" evidence="3">
    <location>
        <begin position="1"/>
        <end position="36"/>
    </location>
</feature>
<feature type="compositionally biased region" description="Low complexity" evidence="1">
    <location>
        <begin position="216"/>
        <end position="228"/>
    </location>
</feature>
<accession>A0A101SY56</accession>
<evidence type="ECO:0000256" key="2">
    <source>
        <dbReference type="SAM" id="Phobius"/>
    </source>
</evidence>
<evidence type="ECO:0008006" key="6">
    <source>
        <dbReference type="Google" id="ProtNLM"/>
    </source>
</evidence>
<feature type="chain" id="PRO_5007106693" description="Gram-positive cocci surface proteins LPxTG domain-containing protein" evidence="3">
    <location>
        <begin position="37"/>
        <end position="285"/>
    </location>
</feature>
<sequence>MTMRVPTPDALRRATTATAAAVVAAAAALLAVPAHAEDGAPCTGSDAAAFPLTTRLHGGPDSYRAGGGYGTWYLDLTNTTDRACAGIHPVVVLVDSGRALRPGQPHLDFFADGRPHPVRFETTDEDELVGAFTDGPDGEPGAFPGFTVAPRETLTVEVRLALTSDTAPDDITANAALVQRHGDDGDWIGQSNDYRFAVEGEPRASAAPETEPPTESGATTAPGTIPATSPSPSPALSPRSTGGPSLADEAAELARSGLGSTSALLAATACFVAAGIALLLARRRN</sequence>
<comment type="caution">
    <text evidence="4">The sequence shown here is derived from an EMBL/GenBank/DDBJ whole genome shotgun (WGS) entry which is preliminary data.</text>
</comment>
<dbReference type="STRING" id="1943.AQJ64_19440"/>
<evidence type="ECO:0000313" key="5">
    <source>
        <dbReference type="Proteomes" id="UP000052982"/>
    </source>
</evidence>
<dbReference type="EMBL" id="LMWW01000032">
    <property type="protein sequence ID" value="KUN82267.1"/>
    <property type="molecule type" value="Genomic_DNA"/>
</dbReference>
<keyword evidence="2" id="KW-1133">Transmembrane helix</keyword>
<gene>
    <name evidence="4" type="ORF">AQJ64_19440</name>
</gene>
<keyword evidence="2" id="KW-0472">Membrane</keyword>
<name>A0A101SY56_9ACTN</name>
<organism evidence="4 5">
    <name type="scientific">Streptomyces griseoruber</name>
    <dbReference type="NCBI Taxonomy" id="1943"/>
    <lineage>
        <taxon>Bacteria</taxon>
        <taxon>Bacillati</taxon>
        <taxon>Actinomycetota</taxon>
        <taxon>Actinomycetes</taxon>
        <taxon>Kitasatosporales</taxon>
        <taxon>Streptomycetaceae</taxon>
        <taxon>Streptomyces</taxon>
    </lineage>
</organism>
<keyword evidence="2" id="KW-0812">Transmembrane</keyword>
<dbReference type="Proteomes" id="UP000052982">
    <property type="component" value="Unassembled WGS sequence"/>
</dbReference>
<protein>
    <recommendedName>
        <fullName evidence="6">Gram-positive cocci surface proteins LPxTG domain-containing protein</fullName>
    </recommendedName>
</protein>
<reference evidence="4 5" key="1">
    <citation type="submission" date="2015-10" db="EMBL/GenBank/DDBJ databases">
        <title>Draft genome sequence of Streptomyces griseoruber DSM 40281, type strain for the species Streptomyces griseoruber.</title>
        <authorList>
            <person name="Ruckert C."/>
            <person name="Winkler A."/>
            <person name="Kalinowski J."/>
            <person name="Kampfer P."/>
            <person name="Glaeser S."/>
        </authorList>
    </citation>
    <scope>NUCLEOTIDE SEQUENCE [LARGE SCALE GENOMIC DNA]</scope>
    <source>
        <strain evidence="4 5">DSM 40281</strain>
    </source>
</reference>
<proteinExistence type="predicted"/>
<evidence type="ECO:0000256" key="3">
    <source>
        <dbReference type="SAM" id="SignalP"/>
    </source>
</evidence>
<keyword evidence="3" id="KW-0732">Signal</keyword>